<dbReference type="Pfam" id="PF00293">
    <property type="entry name" value="NUDIX"/>
    <property type="match status" value="1"/>
</dbReference>
<dbReference type="SUPFAM" id="SSF55811">
    <property type="entry name" value="Nudix"/>
    <property type="match status" value="1"/>
</dbReference>
<name>A0A2S5KHV1_9PROT</name>
<sequence>MSTTLLADLNRLDAEHIQLVALWRQEPVLEKVGELRVPDSLQAAYQQQCKALTINEPVCVLAALPKADPSGAASHRLLTYLESDYATIMTLRRAGQRPMLIAATCMAMDVHQQQFLFQQRSSKNHLYPGYLSVFGGGIHPQQDGAQASQGALRELQEESGHNGHIPPSAWWCLTQEPDNGAVQLTCMPTYINISEHPQFDEAEGKVVRLDWHALQQERQQPQQHWTPLARVLIEAWFRVAEQQD</sequence>
<dbReference type="Proteomes" id="UP000238196">
    <property type="component" value="Unassembled WGS sequence"/>
</dbReference>
<feature type="region of interest" description="Disordered" evidence="1">
    <location>
        <begin position="142"/>
        <end position="162"/>
    </location>
</feature>
<accession>A0A2S5KHV1</accession>
<evidence type="ECO:0000259" key="2">
    <source>
        <dbReference type="PROSITE" id="PS51462"/>
    </source>
</evidence>
<evidence type="ECO:0000256" key="1">
    <source>
        <dbReference type="SAM" id="MobiDB-lite"/>
    </source>
</evidence>
<dbReference type="AlphaFoldDB" id="A0A2S5KHV1"/>
<feature type="domain" description="Nudix hydrolase" evidence="2">
    <location>
        <begin position="98"/>
        <end position="234"/>
    </location>
</feature>
<evidence type="ECO:0000313" key="4">
    <source>
        <dbReference type="Proteomes" id="UP000238196"/>
    </source>
</evidence>
<organism evidence="3 4">
    <name type="scientific">Proteobacteria bacterium 228</name>
    <dbReference type="NCBI Taxonomy" id="2083153"/>
    <lineage>
        <taxon>Bacteria</taxon>
        <taxon>Pseudomonadati</taxon>
        <taxon>Pseudomonadota</taxon>
    </lineage>
</organism>
<evidence type="ECO:0000313" key="3">
    <source>
        <dbReference type="EMBL" id="PPC74079.1"/>
    </source>
</evidence>
<proteinExistence type="predicted"/>
<gene>
    <name evidence="3" type="ORF">C4K68_27050</name>
</gene>
<dbReference type="PROSITE" id="PS51462">
    <property type="entry name" value="NUDIX"/>
    <property type="match status" value="1"/>
</dbReference>
<dbReference type="InterPro" id="IPR015797">
    <property type="entry name" value="NUDIX_hydrolase-like_dom_sf"/>
</dbReference>
<dbReference type="EMBL" id="PRLP01000167">
    <property type="protein sequence ID" value="PPC74079.1"/>
    <property type="molecule type" value="Genomic_DNA"/>
</dbReference>
<dbReference type="Gene3D" id="3.90.79.10">
    <property type="entry name" value="Nucleoside Triphosphate Pyrophosphohydrolase"/>
    <property type="match status" value="1"/>
</dbReference>
<dbReference type="InterPro" id="IPR000086">
    <property type="entry name" value="NUDIX_hydrolase_dom"/>
</dbReference>
<protein>
    <recommendedName>
        <fullName evidence="2">Nudix hydrolase domain-containing protein</fullName>
    </recommendedName>
</protein>
<reference evidence="3 4" key="1">
    <citation type="submission" date="2018-02" db="EMBL/GenBank/DDBJ databases">
        <title>novel marine gammaproteobacteria from coastal saline agro ecosystem.</title>
        <authorList>
            <person name="Krishnan R."/>
            <person name="Ramesh Kumar N."/>
        </authorList>
    </citation>
    <scope>NUCLEOTIDE SEQUENCE [LARGE SCALE GENOMIC DNA]</scope>
    <source>
        <strain evidence="3 4">228</strain>
    </source>
</reference>
<dbReference type="GO" id="GO:0003824">
    <property type="term" value="F:catalytic activity"/>
    <property type="evidence" value="ECO:0007669"/>
    <property type="project" value="UniProtKB-ARBA"/>
</dbReference>
<comment type="caution">
    <text evidence="3">The sequence shown here is derived from an EMBL/GenBank/DDBJ whole genome shotgun (WGS) entry which is preliminary data.</text>
</comment>